<dbReference type="Proteomes" id="UP000006753">
    <property type="component" value="Unassembled WGS sequence"/>
</dbReference>
<proteinExistence type="predicted"/>
<accession>K1WUY4</accession>
<dbReference type="KEGG" id="mbe:MBM_05546"/>
<evidence type="ECO:0000313" key="1">
    <source>
        <dbReference type="EMBL" id="EKD16252.1"/>
    </source>
</evidence>
<organism evidence="1 2">
    <name type="scientific">Marssonina brunnea f. sp. multigermtubi (strain MB_m1)</name>
    <name type="common">Marssonina leaf spot fungus</name>
    <dbReference type="NCBI Taxonomy" id="1072389"/>
    <lineage>
        <taxon>Eukaryota</taxon>
        <taxon>Fungi</taxon>
        <taxon>Dikarya</taxon>
        <taxon>Ascomycota</taxon>
        <taxon>Pezizomycotina</taxon>
        <taxon>Leotiomycetes</taxon>
        <taxon>Helotiales</taxon>
        <taxon>Drepanopezizaceae</taxon>
        <taxon>Drepanopeziza</taxon>
    </lineage>
</organism>
<sequence>MADEGGVFQIVVGSQKRGLSKAESFQTRARGLLLFHSSSRLQVAGRVECGAIACSQISFL</sequence>
<dbReference type="EMBL" id="JH921439">
    <property type="protein sequence ID" value="EKD16252.1"/>
    <property type="molecule type" value="Genomic_DNA"/>
</dbReference>
<gene>
    <name evidence="1" type="ORF">MBM_05546</name>
</gene>
<dbReference type="AlphaFoldDB" id="K1WUY4"/>
<keyword evidence="2" id="KW-1185">Reference proteome</keyword>
<dbReference type="HOGENOM" id="CLU_2942248_0_0_1"/>
<name>K1WUY4_MARBU</name>
<protein>
    <submittedName>
        <fullName evidence="1">Uncharacterized protein</fullName>
    </submittedName>
</protein>
<reference evidence="1 2" key="1">
    <citation type="journal article" date="2012" name="BMC Genomics">
        <title>Sequencing the genome of Marssonina brunnea reveals fungus-poplar co-evolution.</title>
        <authorList>
            <person name="Zhu S."/>
            <person name="Cao Y.-Z."/>
            <person name="Jiang C."/>
            <person name="Tan B.-Y."/>
            <person name="Wang Z."/>
            <person name="Feng S."/>
            <person name="Zhang L."/>
            <person name="Su X.-H."/>
            <person name="Brejova B."/>
            <person name="Vinar T."/>
            <person name="Xu M."/>
            <person name="Wang M.-X."/>
            <person name="Zhang S.-G."/>
            <person name="Huang M.-R."/>
            <person name="Wu R."/>
            <person name="Zhou Y."/>
        </authorList>
    </citation>
    <scope>NUCLEOTIDE SEQUENCE [LARGE SCALE GENOMIC DNA]</scope>
    <source>
        <strain evidence="1 2">MB_m1</strain>
    </source>
</reference>
<evidence type="ECO:0000313" key="2">
    <source>
        <dbReference type="Proteomes" id="UP000006753"/>
    </source>
</evidence>
<dbReference type="InParanoid" id="K1WUY4"/>